<dbReference type="Proteomes" id="UP001317629">
    <property type="component" value="Plasmid pSS37A-Re-4"/>
</dbReference>
<dbReference type="InterPro" id="IPR038717">
    <property type="entry name" value="Tc1-like_DDE_dom"/>
</dbReference>
<feature type="region of interest" description="Disordered" evidence="1">
    <location>
        <begin position="1"/>
        <end position="21"/>
    </location>
</feature>
<dbReference type="InterPro" id="IPR047655">
    <property type="entry name" value="Transpos_IS630-like"/>
</dbReference>
<protein>
    <submittedName>
        <fullName evidence="3">IS630 family transposase</fullName>
    </submittedName>
</protein>
<gene>
    <name evidence="3" type="ORF">SS37A_42150</name>
</gene>
<reference evidence="3 4" key="1">
    <citation type="journal article" date="2023" name="Int. J. Syst. Evol. Microbiol.">
        <title>Methylocystis iwaonis sp. nov., a type II methane-oxidizing bacterium from surface soil of a rice paddy field in Japan, and emended description of the genus Methylocystis (ex Whittenbury et al. 1970) Bowman et al. 1993.</title>
        <authorList>
            <person name="Kaise H."/>
            <person name="Sawadogo J.B."/>
            <person name="Alam M.S."/>
            <person name="Ueno C."/>
            <person name="Dianou D."/>
            <person name="Shinjo R."/>
            <person name="Asakawa S."/>
        </authorList>
    </citation>
    <scope>NUCLEOTIDE SEQUENCE [LARGE SCALE GENOMIC DNA]</scope>
    <source>
        <strain evidence="3 4">SS37A-Re</strain>
    </source>
</reference>
<keyword evidence="3" id="KW-0614">Plasmid</keyword>
<dbReference type="Pfam" id="PF13358">
    <property type="entry name" value="DDE_3"/>
    <property type="match status" value="1"/>
</dbReference>
<evidence type="ECO:0000259" key="2">
    <source>
        <dbReference type="Pfam" id="PF13358"/>
    </source>
</evidence>
<dbReference type="EMBL" id="AP027146">
    <property type="protein sequence ID" value="BDV36685.1"/>
    <property type="molecule type" value="Genomic_DNA"/>
</dbReference>
<geneLocation type="plasmid" evidence="3 4">
    <name>pSS37A-Re-4</name>
</geneLocation>
<evidence type="ECO:0000256" key="1">
    <source>
        <dbReference type="SAM" id="MobiDB-lite"/>
    </source>
</evidence>
<proteinExistence type="predicted"/>
<feature type="domain" description="Tc1-like transposase DDE" evidence="2">
    <location>
        <begin position="75"/>
        <end position="220"/>
    </location>
</feature>
<dbReference type="NCBIfam" id="NF033545">
    <property type="entry name" value="transpos_IS630"/>
    <property type="match status" value="1"/>
</dbReference>
<sequence>MTEVTQPPKGRKRWSVRSMGRHAGVSHSTVQRIWSKNDLKPHVTRTFKLSTDTDFERKFWDVIGLYLDPPTNALVLCCDEKSQCQALERSQPSLPLGPGHPRTITHDYKRHGTTTLFAALDYLQGKLITRTEQRHTHVEWLRFLKQIDRETPKSFELHLIADNYATHKHPKVKAWLAKRPRFNMHFTPTSSSWLNLVERFFADLTEDVIRSGSFASVKELVDDINAYLAERNANPQPYKWTAKGEAILEKISRARKALEKAEADELLVAN</sequence>
<evidence type="ECO:0000313" key="4">
    <source>
        <dbReference type="Proteomes" id="UP001317629"/>
    </source>
</evidence>
<keyword evidence="4" id="KW-1185">Reference proteome</keyword>
<dbReference type="InterPro" id="IPR036397">
    <property type="entry name" value="RNaseH_sf"/>
</dbReference>
<accession>A0ABM8EF56</accession>
<name>A0ABM8EF56_9HYPH</name>
<dbReference type="Gene3D" id="3.30.420.10">
    <property type="entry name" value="Ribonuclease H-like superfamily/Ribonuclease H"/>
    <property type="match status" value="1"/>
</dbReference>
<evidence type="ECO:0000313" key="3">
    <source>
        <dbReference type="EMBL" id="BDV36685.1"/>
    </source>
</evidence>
<organism evidence="3 4">
    <name type="scientific">Methylocystis iwaonis</name>
    <dbReference type="NCBI Taxonomy" id="2885079"/>
    <lineage>
        <taxon>Bacteria</taxon>
        <taxon>Pseudomonadati</taxon>
        <taxon>Pseudomonadota</taxon>
        <taxon>Alphaproteobacteria</taxon>
        <taxon>Hyphomicrobiales</taxon>
        <taxon>Methylocystaceae</taxon>
        <taxon>Methylocystis</taxon>
    </lineage>
</organism>